<dbReference type="Proteomes" id="UP000512286">
    <property type="component" value="Chromosome"/>
</dbReference>
<proteinExistence type="predicted"/>
<sequence length="389" mass="46003">MIRIPEKNYDGLEKIHFDNIKDYLEDAINFYINCCNIAQKNIDGSQYLENVKKYKHFNTIKSWVSAVISEKDIKNIEYDNMIPEFKRYSKKVNDILVQMLNKESLIYFANIILSKPPELIDIYNNIINHCTEMESLVNEKGMEDSFLKDIFYKIFNYDRFTTNGFLNSWNAYELCERLDINVCPYCNRIYTFTIRKSRNNIISNTEKDKINIIRPELDHYFPQSKYPMFALSFFNLIPCCKICNSSIKGQKELRIDENLHPYINELHESYEFDYEPLDISAFDGRKENIKIRISKGAKDLKSDNNLKFFHIETIYERHRDVVARLISTRKTYTDSVLEEIKDLLNSHGKVTSTDDLFNDLFNKPKPHEVLNTSLGKLNKDIISKLKKIK</sequence>
<protein>
    <recommendedName>
        <fullName evidence="3">HNH endonuclease</fullName>
    </recommendedName>
</protein>
<evidence type="ECO:0008006" key="3">
    <source>
        <dbReference type="Google" id="ProtNLM"/>
    </source>
</evidence>
<accession>A0A7D6ZJ13</accession>
<gene>
    <name evidence="1" type="ORF">HZF06_06530</name>
</gene>
<organism evidence="1 2">
    <name type="scientific">Clostridium intestinale</name>
    <dbReference type="NCBI Taxonomy" id="36845"/>
    <lineage>
        <taxon>Bacteria</taxon>
        <taxon>Bacillati</taxon>
        <taxon>Bacillota</taxon>
        <taxon>Clostridia</taxon>
        <taxon>Eubacteriales</taxon>
        <taxon>Clostridiaceae</taxon>
        <taxon>Clostridium</taxon>
    </lineage>
</organism>
<evidence type="ECO:0000313" key="1">
    <source>
        <dbReference type="EMBL" id="QLY81239.1"/>
    </source>
</evidence>
<name>A0A7D6ZJ13_9CLOT</name>
<dbReference type="AlphaFoldDB" id="A0A7D6ZJ13"/>
<dbReference type="EMBL" id="CP059378">
    <property type="protein sequence ID" value="QLY81239.1"/>
    <property type="molecule type" value="Genomic_DNA"/>
</dbReference>
<reference evidence="1 2" key="1">
    <citation type="submission" date="2020-07" db="EMBL/GenBank/DDBJ databases">
        <title>Electron transfer.</title>
        <authorList>
            <person name="Huang L."/>
            <person name="Liu X."/>
            <person name="Zhou S."/>
        </authorList>
    </citation>
    <scope>NUCLEOTIDE SEQUENCE [LARGE SCALE GENOMIC DNA]</scope>
    <source>
        <strain evidence="1 2">Lx1</strain>
    </source>
</reference>
<dbReference type="Gene3D" id="1.10.30.50">
    <property type="match status" value="1"/>
</dbReference>
<evidence type="ECO:0000313" key="2">
    <source>
        <dbReference type="Proteomes" id="UP000512286"/>
    </source>
</evidence>
<dbReference type="RefSeq" id="WP_181602886.1">
    <property type="nucleotide sequence ID" value="NZ_CP059378.1"/>
</dbReference>
<dbReference type="KEGG" id="cint:HZF06_06530"/>